<dbReference type="EMBL" id="MPZM01000009">
    <property type="protein sequence ID" value="PPL17103.1"/>
    <property type="molecule type" value="Genomic_DNA"/>
</dbReference>
<keyword evidence="2" id="KW-1185">Reference proteome</keyword>
<name>A0A2P5TNE1_9GAMM</name>
<evidence type="ECO:0000313" key="1">
    <source>
        <dbReference type="EMBL" id="PPL17103.1"/>
    </source>
</evidence>
<dbReference type="Proteomes" id="UP000242231">
    <property type="component" value="Unassembled WGS sequence"/>
</dbReference>
<proteinExistence type="predicted"/>
<organism evidence="1 2">
    <name type="scientific">Oceanisphaera arctica</name>
    <dbReference type="NCBI Taxonomy" id="641510"/>
    <lineage>
        <taxon>Bacteria</taxon>
        <taxon>Pseudomonadati</taxon>
        <taxon>Pseudomonadota</taxon>
        <taxon>Gammaproteobacteria</taxon>
        <taxon>Aeromonadales</taxon>
        <taxon>Aeromonadaceae</taxon>
        <taxon>Oceanisphaera</taxon>
    </lineage>
</organism>
<evidence type="ECO:0000313" key="2">
    <source>
        <dbReference type="Proteomes" id="UP000242231"/>
    </source>
</evidence>
<gene>
    <name evidence="1" type="ORF">UN63_06015</name>
</gene>
<protein>
    <submittedName>
        <fullName evidence="1">Uncharacterized protein</fullName>
    </submittedName>
</protein>
<accession>A0A2P5TNE1</accession>
<dbReference type="AlphaFoldDB" id="A0A2P5TNE1"/>
<comment type="caution">
    <text evidence="1">The sequence shown here is derived from an EMBL/GenBank/DDBJ whole genome shotgun (WGS) entry which is preliminary data.</text>
</comment>
<sequence>MCDYPEFLEEGKFSTLTALREVSAALTVQSQLLSELAEHGHYVPETLPSDQQVILLVIKLAYCGVSKELLHRPVSIDVHKVSYTGFSVRDWDSGNIIDSWQTEDGDVFDVNCAEDAVFWLPLPEHWQTVIWQGWGFPFAALRPDVPV</sequence>
<reference evidence="2" key="1">
    <citation type="submission" date="2016-11" db="EMBL/GenBank/DDBJ databases">
        <authorList>
            <person name="Sisinthy S."/>
            <person name="Ara S."/>
            <person name="Gundlapally S.R."/>
        </authorList>
    </citation>
    <scope>NUCLEOTIDE SEQUENCE [LARGE SCALE GENOMIC DNA]</scope>
    <source>
        <strain evidence="2">V1-41</strain>
    </source>
</reference>